<dbReference type="RefSeq" id="WP_167082116.1">
    <property type="nucleotide sequence ID" value="NZ_VVIW01000047.1"/>
</dbReference>
<protein>
    <recommendedName>
        <fullName evidence="3">Piwi domain-containing protein</fullName>
    </recommendedName>
</protein>
<sequence length="751" mass="82542">MPEPIFQATIRKFDQERVHPARLNGCTITEPAAAATGKLLDLLNVDATTTVSLRSMRVVQTVTPTQLPQHLAKMRRLIAESCGVASVNVILHRDAQDGRRYYFVAPRTCRVGIPVTRTEDVDQHRVFKLALETLLLRKSALFRENLHAAIGPQGSAARLYLHIASRTSAKTRRRHLDCLLLDLTFDSHMQLMIDARRRCFSVPEEAAVPASAITPFAIGESVARIALIDLDGARREDARKAPSRSAVRDITFDIGKIKSSRWFAIDQTLGMVRAILSEAGIRTDDLVFLATHYLDKPFIRPEHLAIPSRLSVAFADSLKPTDLSKKLLEAQIRSGFGKNAAALAVDWITQSSINPARDLATDHAYLFINHAAAQEQPIDFGGDEQDTAYGGYDTDGDITSCLLRGEAAEPENAYLSILSGKATVNEVDFYTRLKYLQHVASSSCRACFQGVDVVDSIDELSGSHKLAKVLAEIALKWALAQGTIVLASPLPPMRLRALYTRAGRNGPAKGLEAIAHIDLQVAGHGASATLTAHRIPPTEPVRIAQAVQAQPLIRRSRDGGDGAPAKTAGVVTTGLRDATFVMELLPDQGDGSADSDCLVVYDGSTVRIPRIIGSMQRAPLHTCLETMLTELPPGQKSLPRTKDANLLPYYIAGFEEQVGREYVFIESRNPHYLRYFVPQAQPTATSFAFSRFYDIMLYKKGDHRREDPIPATVDHPLVRAFFSMMTQDVVRLGENGKHTLLRKLAGLALLN</sequence>
<dbReference type="EMBL" id="VVIW01000047">
    <property type="protein sequence ID" value="NHZ44954.1"/>
    <property type="molecule type" value="Genomic_DNA"/>
</dbReference>
<gene>
    <name evidence="1" type="ORF">F1609_33135</name>
</gene>
<dbReference type="Proteomes" id="UP000819052">
    <property type="component" value="Unassembled WGS sequence"/>
</dbReference>
<reference evidence="1 2" key="1">
    <citation type="submission" date="2019-09" db="EMBL/GenBank/DDBJ databases">
        <title>Taxonomy of Antarctic Massilia spp.: description of Massilia rubra sp. nov., Massilia aquatica sp. nov., Massilia mucilaginosa sp. nov., Massilia frigida sp. nov. isolated from streams, lakes and regoliths.</title>
        <authorList>
            <person name="Holochova P."/>
            <person name="Sedlacek I."/>
            <person name="Kralova S."/>
            <person name="Maslanova I."/>
            <person name="Busse H.-J."/>
            <person name="Stankova E."/>
            <person name="Vrbovska V."/>
            <person name="Kovarovic V."/>
            <person name="Bartak M."/>
            <person name="Svec P."/>
            <person name="Pantucek R."/>
        </authorList>
    </citation>
    <scope>NUCLEOTIDE SEQUENCE [LARGE SCALE GENOMIC DNA]</scope>
    <source>
        <strain evidence="1 2">CCM 8693</strain>
    </source>
</reference>
<keyword evidence="2" id="KW-1185">Reference proteome</keyword>
<accession>A0ABX0MCP2</accession>
<evidence type="ECO:0008006" key="3">
    <source>
        <dbReference type="Google" id="ProtNLM"/>
    </source>
</evidence>
<proteinExistence type="predicted"/>
<evidence type="ECO:0000313" key="2">
    <source>
        <dbReference type="Proteomes" id="UP000819052"/>
    </source>
</evidence>
<evidence type="ECO:0000313" key="1">
    <source>
        <dbReference type="EMBL" id="NHZ44954.1"/>
    </source>
</evidence>
<name>A0ABX0MCP2_9BURK</name>
<organism evidence="1 2">
    <name type="scientific">Massilia aquatica</name>
    <dbReference type="NCBI Taxonomy" id="2609000"/>
    <lineage>
        <taxon>Bacteria</taxon>
        <taxon>Pseudomonadati</taxon>
        <taxon>Pseudomonadota</taxon>
        <taxon>Betaproteobacteria</taxon>
        <taxon>Burkholderiales</taxon>
        <taxon>Oxalobacteraceae</taxon>
        <taxon>Telluria group</taxon>
        <taxon>Massilia</taxon>
    </lineage>
</organism>
<comment type="caution">
    <text evidence="1">The sequence shown here is derived from an EMBL/GenBank/DDBJ whole genome shotgun (WGS) entry which is preliminary data.</text>
</comment>